<dbReference type="InterPro" id="IPR008242">
    <property type="entry name" value="Chor_mutase/pphenate_deHydtase"/>
</dbReference>
<evidence type="ECO:0000259" key="21">
    <source>
        <dbReference type="PROSITE" id="PS51168"/>
    </source>
</evidence>
<dbReference type="FunFam" id="3.40.190.10:FF:000034">
    <property type="entry name" value="Chorismate mutase/prephenate dehydratase"/>
    <property type="match status" value="1"/>
</dbReference>
<evidence type="ECO:0000256" key="7">
    <source>
        <dbReference type="ARBA" id="ARBA00013147"/>
    </source>
</evidence>
<keyword evidence="10" id="KW-0028">Amino-acid biosynthesis</keyword>
<reference evidence="25" key="1">
    <citation type="submission" date="2019-02" db="EMBL/GenBank/DDBJ databases">
        <authorList>
            <person name="Gruber-Vodicka R. H."/>
            <person name="Seah K. B. B."/>
        </authorList>
    </citation>
    <scope>NUCLEOTIDE SEQUENCE</scope>
    <source>
        <strain evidence="25">BECK_BZ163</strain>
        <strain evidence="26">BECK_BZ164</strain>
        <strain evidence="24">BECK_BZ165</strain>
    </source>
</reference>
<evidence type="ECO:0000256" key="8">
    <source>
        <dbReference type="ARBA" id="ARBA00014401"/>
    </source>
</evidence>
<evidence type="ECO:0000256" key="15">
    <source>
        <dbReference type="ARBA" id="ARBA00023268"/>
    </source>
</evidence>
<comment type="catalytic activity">
    <reaction evidence="18">
        <text>prephenate + H(+) = 3-phenylpyruvate + CO2 + H2O</text>
        <dbReference type="Rhea" id="RHEA:21648"/>
        <dbReference type="ChEBI" id="CHEBI:15377"/>
        <dbReference type="ChEBI" id="CHEBI:15378"/>
        <dbReference type="ChEBI" id="CHEBI:16526"/>
        <dbReference type="ChEBI" id="CHEBI:18005"/>
        <dbReference type="ChEBI" id="CHEBI:29934"/>
        <dbReference type="EC" id="4.2.1.51"/>
    </reaction>
</comment>
<dbReference type="AlphaFoldDB" id="A0A450S3J5"/>
<evidence type="ECO:0000256" key="4">
    <source>
        <dbReference type="ARBA" id="ARBA00004741"/>
    </source>
</evidence>
<dbReference type="SUPFAM" id="SSF53850">
    <property type="entry name" value="Periplasmic binding protein-like II"/>
    <property type="match status" value="1"/>
</dbReference>
<evidence type="ECO:0000256" key="3">
    <source>
        <dbReference type="ARBA" id="ARBA00004496"/>
    </source>
</evidence>
<evidence type="ECO:0000256" key="1">
    <source>
        <dbReference type="ARBA" id="ARBA00000824"/>
    </source>
</evidence>
<evidence type="ECO:0000256" key="6">
    <source>
        <dbReference type="ARBA" id="ARBA00012404"/>
    </source>
</evidence>
<dbReference type="PROSITE" id="PS51171">
    <property type="entry name" value="PREPHENATE_DEHYDR_3"/>
    <property type="match status" value="1"/>
</dbReference>
<comment type="catalytic activity">
    <reaction evidence="1">
        <text>chorismate = prephenate</text>
        <dbReference type="Rhea" id="RHEA:13897"/>
        <dbReference type="ChEBI" id="CHEBI:29748"/>
        <dbReference type="ChEBI" id="CHEBI:29934"/>
        <dbReference type="EC" id="5.4.99.5"/>
    </reaction>
</comment>
<dbReference type="InterPro" id="IPR002701">
    <property type="entry name" value="CM_II_prokaryot"/>
</dbReference>
<gene>
    <name evidence="25" type="ORF">BECKFM1743A_GA0114220_1003411</name>
    <name evidence="26" type="ORF">BECKFM1743B_GA0114221_101606</name>
    <name evidence="24" type="ORF">BECKFM1743C_GA0114222_100353</name>
</gene>
<dbReference type="EC" id="5.4.99.5" evidence="6"/>
<evidence type="ECO:0000259" key="22">
    <source>
        <dbReference type="PROSITE" id="PS51171"/>
    </source>
</evidence>
<accession>A0A450S3J5</accession>
<dbReference type="GO" id="GO:0005737">
    <property type="term" value="C:cytoplasm"/>
    <property type="evidence" value="ECO:0007669"/>
    <property type="project" value="UniProtKB-SubCell"/>
</dbReference>
<evidence type="ECO:0000256" key="14">
    <source>
        <dbReference type="ARBA" id="ARBA00023239"/>
    </source>
</evidence>
<comment type="function">
    <text evidence="2">Catalyzes the Claisen rearrangement of chorismate to prephenate and the decarboxylation/dehydration of prephenate to phenylpyruvate.</text>
</comment>
<dbReference type="Pfam" id="PF01817">
    <property type="entry name" value="CM_2"/>
    <property type="match status" value="1"/>
</dbReference>
<dbReference type="InterPro" id="IPR018528">
    <property type="entry name" value="Preph_deHydtase_CS"/>
</dbReference>
<dbReference type="EC" id="4.2.1.51" evidence="7"/>
<feature type="coiled-coil region" evidence="20">
    <location>
        <begin position="38"/>
        <end position="65"/>
    </location>
</feature>
<keyword evidence="12" id="KW-0584">Phenylalanine biosynthesis</keyword>
<evidence type="ECO:0000313" key="24">
    <source>
        <dbReference type="EMBL" id="VFJ46194.1"/>
    </source>
</evidence>
<evidence type="ECO:0000256" key="10">
    <source>
        <dbReference type="ARBA" id="ARBA00022605"/>
    </source>
</evidence>
<sequence>MPEKNIPDCAANLSKTLVKQAGMFFDRNHLITRTYHPMTANEQELRQLRERIDTLDRELLSLLNQRGRVAREIATCKDSHVGSQANGEHYYRPDREAEVLLKLLAANDGPLPDAEIARLFKEIMSACRALQSPLSIAFLGPRGTFTEVAALRHFGQSVKTVPFDAIDQVFRKVESGECDCGVVPVENSSEGVVNHTLDMFIRSPLLICGEVMLRIHHYLLALPSEDSDVEQVQRVYSHQQSLAQCRKWLDRHLPGADRIAVASNAEGARSASLEPGTAAIASNIAARIYGLDTLASNIEDEPDNTTRFLVIGSQKVPNSGEDKTSLLLSVKDRPGALLGLIEPFARRAISMTRIESRPACSGLWEYVFFVDIEGHAQDPHIAEALQEIERNTTLFKVLGSYPKAVV</sequence>
<dbReference type="CDD" id="cd13630">
    <property type="entry name" value="PBP2_PDT_1"/>
    <property type="match status" value="1"/>
</dbReference>
<dbReference type="EMBL" id="CAADFL010000160">
    <property type="protein sequence ID" value="VFK10928.1"/>
    <property type="molecule type" value="Genomic_DNA"/>
</dbReference>
<dbReference type="UniPathway" id="UPA00120">
    <property type="reaction ID" value="UER00203"/>
</dbReference>
<dbReference type="InterPro" id="IPR010957">
    <property type="entry name" value="G/b/e-P-prot_chorismate_mutase"/>
</dbReference>
<dbReference type="SUPFAM" id="SSF48600">
    <property type="entry name" value="Chorismate mutase II"/>
    <property type="match status" value="1"/>
</dbReference>
<dbReference type="PROSITE" id="PS51671">
    <property type="entry name" value="ACT"/>
    <property type="match status" value="1"/>
</dbReference>
<keyword evidence="13" id="KW-0413">Isomerase</keyword>
<dbReference type="FunFam" id="3.40.190.10:FF:000029">
    <property type="entry name" value="Chorismate mutase/Prephenate dehydratase"/>
    <property type="match status" value="1"/>
</dbReference>
<feature type="domain" description="Prephenate dehydratase" evidence="22">
    <location>
        <begin position="135"/>
        <end position="313"/>
    </location>
</feature>
<dbReference type="CDD" id="cd04905">
    <property type="entry name" value="ACT_CM-PDT"/>
    <property type="match status" value="1"/>
</dbReference>
<dbReference type="InterPro" id="IPR002912">
    <property type="entry name" value="ACT_dom"/>
</dbReference>
<evidence type="ECO:0000256" key="19">
    <source>
        <dbReference type="PIRSR" id="PIRSR001500-2"/>
    </source>
</evidence>
<evidence type="ECO:0000256" key="13">
    <source>
        <dbReference type="ARBA" id="ARBA00023235"/>
    </source>
</evidence>
<keyword evidence="20" id="KW-0175">Coiled coil</keyword>
<dbReference type="EMBL" id="CAADFA010000035">
    <property type="protein sequence ID" value="VFJ46194.1"/>
    <property type="molecule type" value="Genomic_DNA"/>
</dbReference>
<dbReference type="PIRSF" id="PIRSF001500">
    <property type="entry name" value="Chor_mut_pdt_Ppr"/>
    <property type="match status" value="1"/>
</dbReference>
<evidence type="ECO:0000259" key="23">
    <source>
        <dbReference type="PROSITE" id="PS51671"/>
    </source>
</evidence>
<comment type="pathway">
    <text evidence="4">Amino-acid biosynthesis; L-phenylalanine biosynthesis; phenylpyruvate from prephenate: step 1/1.</text>
</comment>
<proteinExistence type="predicted"/>
<feature type="domain" description="ACT" evidence="23">
    <location>
        <begin position="325"/>
        <end position="402"/>
    </location>
</feature>
<evidence type="ECO:0000256" key="9">
    <source>
        <dbReference type="ARBA" id="ARBA00022490"/>
    </source>
</evidence>
<comment type="pathway">
    <text evidence="5">Metabolic intermediate biosynthesis; prephenate biosynthesis; prephenate from chorismate: step 1/1.</text>
</comment>
<dbReference type="Gene3D" id="1.20.59.10">
    <property type="entry name" value="Chorismate mutase"/>
    <property type="match status" value="1"/>
</dbReference>
<dbReference type="EMBL" id="CAADEZ010000034">
    <property type="protein sequence ID" value="VFJ46259.1"/>
    <property type="molecule type" value="Genomic_DNA"/>
</dbReference>
<evidence type="ECO:0000256" key="11">
    <source>
        <dbReference type="ARBA" id="ARBA00023141"/>
    </source>
</evidence>
<dbReference type="PANTHER" id="PTHR21022:SF19">
    <property type="entry name" value="PREPHENATE DEHYDRATASE-RELATED"/>
    <property type="match status" value="1"/>
</dbReference>
<evidence type="ECO:0000313" key="25">
    <source>
        <dbReference type="EMBL" id="VFJ46259.1"/>
    </source>
</evidence>
<dbReference type="InterPro" id="IPR036979">
    <property type="entry name" value="CM_dom_sf"/>
</dbReference>
<evidence type="ECO:0000313" key="26">
    <source>
        <dbReference type="EMBL" id="VFK10928.1"/>
    </source>
</evidence>
<organism evidence="25">
    <name type="scientific">Candidatus Kentrum sp. FM</name>
    <dbReference type="NCBI Taxonomy" id="2126340"/>
    <lineage>
        <taxon>Bacteria</taxon>
        <taxon>Pseudomonadati</taxon>
        <taxon>Pseudomonadota</taxon>
        <taxon>Gammaproteobacteria</taxon>
        <taxon>Candidatus Kentrum</taxon>
    </lineage>
</organism>
<dbReference type="PROSITE" id="PS00858">
    <property type="entry name" value="PREPHENATE_DEHYDR_2"/>
    <property type="match status" value="1"/>
</dbReference>
<dbReference type="FunFam" id="3.30.70.260:FF:000012">
    <property type="entry name" value="Prephenate dehydratase"/>
    <property type="match status" value="1"/>
</dbReference>
<dbReference type="NCBIfam" id="TIGR01807">
    <property type="entry name" value="CM_P2"/>
    <property type="match status" value="1"/>
</dbReference>
<dbReference type="Gene3D" id="3.30.70.260">
    <property type="match status" value="1"/>
</dbReference>
<dbReference type="PROSITE" id="PS00857">
    <property type="entry name" value="PREPHENATE_DEHYDR_1"/>
    <property type="match status" value="1"/>
</dbReference>
<dbReference type="InterPro" id="IPR001086">
    <property type="entry name" value="Preph_deHydtase"/>
</dbReference>
<evidence type="ECO:0000256" key="17">
    <source>
        <dbReference type="ARBA" id="ARBA00031520"/>
    </source>
</evidence>
<dbReference type="UniPathway" id="UPA00121">
    <property type="reaction ID" value="UER00345"/>
</dbReference>
<dbReference type="Pfam" id="PF00800">
    <property type="entry name" value="PDT"/>
    <property type="match status" value="1"/>
</dbReference>
<evidence type="ECO:0000256" key="18">
    <source>
        <dbReference type="ARBA" id="ARBA00047848"/>
    </source>
</evidence>
<feature type="domain" description="Chorismate mutase" evidence="21">
    <location>
        <begin position="39"/>
        <end position="135"/>
    </location>
</feature>
<keyword evidence="11" id="KW-0057">Aromatic amino acid biosynthesis</keyword>
<dbReference type="Pfam" id="PF01842">
    <property type="entry name" value="ACT"/>
    <property type="match status" value="1"/>
</dbReference>
<keyword evidence="15" id="KW-0511">Multifunctional enzyme</keyword>
<dbReference type="InterPro" id="IPR036263">
    <property type="entry name" value="Chorismate_II_sf"/>
</dbReference>
<protein>
    <recommendedName>
        <fullName evidence="8">Bifunctional chorismate mutase/prephenate dehydratase</fullName>
        <ecNumber evidence="7">4.2.1.51</ecNumber>
        <ecNumber evidence="6">5.4.99.5</ecNumber>
    </recommendedName>
    <alternativeName>
        <fullName evidence="17">Chorismate mutase-prephenate dehydratase</fullName>
    </alternativeName>
    <alternativeName>
        <fullName evidence="16">p-protein</fullName>
    </alternativeName>
</protein>
<dbReference type="SUPFAM" id="SSF55021">
    <property type="entry name" value="ACT-like"/>
    <property type="match status" value="1"/>
</dbReference>
<dbReference type="GO" id="GO:0046417">
    <property type="term" value="P:chorismate metabolic process"/>
    <property type="evidence" value="ECO:0007669"/>
    <property type="project" value="InterPro"/>
</dbReference>
<keyword evidence="14" id="KW-0456">Lyase</keyword>
<dbReference type="PROSITE" id="PS51168">
    <property type="entry name" value="CHORISMATE_MUT_2"/>
    <property type="match status" value="1"/>
</dbReference>
<keyword evidence="9" id="KW-0963">Cytoplasm</keyword>
<dbReference type="GO" id="GO:0009094">
    <property type="term" value="P:L-phenylalanine biosynthetic process"/>
    <property type="evidence" value="ECO:0007669"/>
    <property type="project" value="UniProtKB-UniPathway"/>
</dbReference>
<evidence type="ECO:0000256" key="5">
    <source>
        <dbReference type="ARBA" id="ARBA00004817"/>
    </source>
</evidence>
<comment type="subcellular location">
    <subcellularLocation>
        <location evidence="3">Cytoplasm</location>
    </subcellularLocation>
</comment>
<evidence type="ECO:0000256" key="12">
    <source>
        <dbReference type="ARBA" id="ARBA00023222"/>
    </source>
</evidence>
<dbReference type="InterPro" id="IPR045865">
    <property type="entry name" value="ACT-like_dom_sf"/>
</dbReference>
<dbReference type="Gene3D" id="3.40.190.10">
    <property type="entry name" value="Periplasmic binding protein-like II"/>
    <property type="match status" value="2"/>
</dbReference>
<evidence type="ECO:0000256" key="16">
    <source>
        <dbReference type="ARBA" id="ARBA00031175"/>
    </source>
</evidence>
<dbReference type="SMART" id="SM00830">
    <property type="entry name" value="CM_2"/>
    <property type="match status" value="1"/>
</dbReference>
<dbReference type="NCBIfam" id="NF008865">
    <property type="entry name" value="PRK11898.1"/>
    <property type="match status" value="1"/>
</dbReference>
<evidence type="ECO:0000256" key="20">
    <source>
        <dbReference type="SAM" id="Coils"/>
    </source>
</evidence>
<dbReference type="PANTHER" id="PTHR21022">
    <property type="entry name" value="PREPHENATE DEHYDRATASE P PROTEIN"/>
    <property type="match status" value="1"/>
</dbReference>
<feature type="site" description="Essential for prephenate dehydratase activity" evidence="19">
    <location>
        <position position="306"/>
    </location>
</feature>
<evidence type="ECO:0000256" key="2">
    <source>
        <dbReference type="ARBA" id="ARBA00002364"/>
    </source>
</evidence>
<name>A0A450S3J5_9GAMM</name>
<dbReference type="GO" id="GO:0004106">
    <property type="term" value="F:chorismate mutase activity"/>
    <property type="evidence" value="ECO:0007669"/>
    <property type="project" value="UniProtKB-EC"/>
</dbReference>
<dbReference type="GO" id="GO:0004664">
    <property type="term" value="F:prephenate dehydratase activity"/>
    <property type="evidence" value="ECO:0007669"/>
    <property type="project" value="UniProtKB-EC"/>
</dbReference>